<dbReference type="PANTHER" id="PTHR20961">
    <property type="entry name" value="GLYCOSYLTRANSFERASE"/>
    <property type="match status" value="1"/>
</dbReference>
<evidence type="ECO:0000313" key="5">
    <source>
        <dbReference type="EMBL" id="NYG59773.1"/>
    </source>
</evidence>
<keyword evidence="3" id="KW-0325">Glycoprotein</keyword>
<name>A0A7Y9UPM6_9ACTN</name>
<keyword evidence="1" id="KW-0328">Glycosyltransferase</keyword>
<evidence type="ECO:0000313" key="6">
    <source>
        <dbReference type="Proteomes" id="UP000540656"/>
    </source>
</evidence>
<organism evidence="5 6">
    <name type="scientific">Nocardioides daedukensis</name>
    <dbReference type="NCBI Taxonomy" id="634462"/>
    <lineage>
        <taxon>Bacteria</taxon>
        <taxon>Bacillati</taxon>
        <taxon>Actinomycetota</taxon>
        <taxon>Actinomycetes</taxon>
        <taxon>Propionibacteriales</taxon>
        <taxon>Nocardioidaceae</taxon>
        <taxon>Nocardioides</taxon>
    </lineage>
</organism>
<evidence type="ECO:0000256" key="2">
    <source>
        <dbReference type="ARBA" id="ARBA00022679"/>
    </source>
</evidence>
<reference evidence="5 6" key="1">
    <citation type="submission" date="2020-07" db="EMBL/GenBank/DDBJ databases">
        <title>Sequencing the genomes of 1000 actinobacteria strains.</title>
        <authorList>
            <person name="Klenk H.-P."/>
        </authorList>
    </citation>
    <scope>NUCLEOTIDE SEQUENCE [LARGE SCALE GENOMIC DNA]</scope>
    <source>
        <strain evidence="5 6">DSM 23819</strain>
    </source>
</reference>
<dbReference type="Pfam" id="PF04577">
    <property type="entry name" value="Glyco_transf_61"/>
    <property type="match status" value="1"/>
</dbReference>
<dbReference type="InterPro" id="IPR049625">
    <property type="entry name" value="Glyco_transf_61_cat"/>
</dbReference>
<sequence>MPRLPPALEPLFPVVKRGHRFATRRVGAISRAISPALGERGVPLHAHPTSAATAAAEPGAVLHEAGPAEHLEREAPLGTPAGLEWWRGVTSYDVPPRFVLELPGGQVIGNYSAHLSARGVLDHETSHYFDVEGPREHPIYLRTRLPEPVTVPGSLVSLATRATGVNYYHYLMDLLPRWGILAEAMPGFRPDYLYANTEPRFGRQLLDLAGLSGIETISPRKHSAVRASRLLVPNITNKACLAPRWTTEWLRRNLPPVSAASGRPTRLYVTRGSAKNSRRVVNEAEVLAVLRPLGFEVVDPGALSVQQQIDTFAAASVVVAPHGAGLTNLVFAPPDVRVLELFNPSYLNPGFWAIASNLGASRYRYLVGSGPAPAAGAPMRAVYGDITVPMDAFRVALEDVLA</sequence>
<dbReference type="Proteomes" id="UP000540656">
    <property type="component" value="Unassembled WGS sequence"/>
</dbReference>
<evidence type="ECO:0000256" key="3">
    <source>
        <dbReference type="ARBA" id="ARBA00023180"/>
    </source>
</evidence>
<feature type="domain" description="Glycosyltransferase 61 catalytic" evidence="4">
    <location>
        <begin position="167"/>
        <end position="338"/>
    </location>
</feature>
<dbReference type="GO" id="GO:0016757">
    <property type="term" value="F:glycosyltransferase activity"/>
    <property type="evidence" value="ECO:0007669"/>
    <property type="project" value="UniProtKB-KW"/>
</dbReference>
<dbReference type="InterPro" id="IPR007657">
    <property type="entry name" value="Glycosyltransferase_61"/>
</dbReference>
<gene>
    <name evidence="5" type="ORF">BJ980_002696</name>
</gene>
<keyword evidence="6" id="KW-1185">Reference proteome</keyword>
<accession>A0A7Y9UPM6</accession>
<dbReference type="EMBL" id="JACCAA010000001">
    <property type="protein sequence ID" value="NYG59773.1"/>
    <property type="molecule type" value="Genomic_DNA"/>
</dbReference>
<dbReference type="RefSeq" id="WP_179502789.1">
    <property type="nucleotide sequence ID" value="NZ_JACCAA010000001.1"/>
</dbReference>
<evidence type="ECO:0000259" key="4">
    <source>
        <dbReference type="Pfam" id="PF04577"/>
    </source>
</evidence>
<dbReference type="AlphaFoldDB" id="A0A7Y9UPM6"/>
<protein>
    <submittedName>
        <fullName evidence="5">Capsular polysaccharide biosynthesis protein</fullName>
    </submittedName>
</protein>
<comment type="caution">
    <text evidence="5">The sequence shown here is derived from an EMBL/GenBank/DDBJ whole genome shotgun (WGS) entry which is preliminary data.</text>
</comment>
<proteinExistence type="predicted"/>
<evidence type="ECO:0000256" key="1">
    <source>
        <dbReference type="ARBA" id="ARBA00022676"/>
    </source>
</evidence>
<keyword evidence="2" id="KW-0808">Transferase</keyword>